<protein>
    <submittedName>
        <fullName evidence="1">Uncharacterized protein</fullName>
    </submittedName>
</protein>
<proteinExistence type="predicted"/>
<comment type="caution">
    <text evidence="1">The sequence shown here is derived from an EMBL/GenBank/DDBJ whole genome shotgun (WGS) entry which is preliminary data.</text>
</comment>
<dbReference type="Proteomes" id="UP001286456">
    <property type="component" value="Unassembled WGS sequence"/>
</dbReference>
<sequence length="660" mass="75400">MAAVADVIKELKKGWAAVEVNSLGLAAAYEELRRLEDQEQSIIRTRHLERAWQLIHDPAWTPGPAAEREFETTILLIRTAVDAQRNRLRARTMDLSRGGIRALNIFDLPSETLDQIIYTFKREGAVGIPHDHSLFNCDSHERLQTVQSLRLTCRKFYLLASPLLVPILEVRLDQASLARAECLSRNWFIARGIRVVRVALSYRPRRLAEDLMAFRERRMDELEQQENNCHYYAETWSLGDYDYDDDTACPLPYAAYREGMDDYCILREAWDDERIAEAEELGEMAFEVDGEDDEAEERRQRAEYLRILLEGHERFRQKHDEQHRMVWDRSFVDTLAQAMVRMPRATTLAFTDNIQRDQEAFFDQPTTLLTADKTMLHRFIDSPLDWFDIERVEDEMGSGSESELAAVKILTELPIAIHKAGVRLREMHVGCFPLTNYHMKLCPGDDAANPAWDDFRAACQSLEVCVFGTGNMHRRPIRRQHLPPPQAAVVNTYLRALVDNSKLKQLDIWMLNLSLHDGTNELGWCPGGGFLGSTPKPSLKRLSIMNIAVDQKPMEGFCASLGFGIKNLYLCDIAMTGEDCSWARVLDLLCVRVATNGREKAFVLFTCLSGGEFGTGRVEKKEGYWDLQGQSSKFGGGKLPLLIEAEEYVVGRRADNPLRY</sequence>
<gene>
    <name evidence="1" type="ORF">B0T19DRAFT_397314</name>
</gene>
<reference evidence="1" key="2">
    <citation type="submission" date="2023-06" db="EMBL/GenBank/DDBJ databases">
        <authorList>
            <consortium name="Lawrence Berkeley National Laboratory"/>
            <person name="Haridas S."/>
            <person name="Hensen N."/>
            <person name="Bonometti L."/>
            <person name="Westerberg I."/>
            <person name="Brannstrom I.O."/>
            <person name="Guillou S."/>
            <person name="Cros-Aarteil S."/>
            <person name="Calhoun S."/>
            <person name="Kuo A."/>
            <person name="Mondo S."/>
            <person name="Pangilinan J."/>
            <person name="Riley R."/>
            <person name="Labutti K."/>
            <person name="Andreopoulos B."/>
            <person name="Lipzen A."/>
            <person name="Chen C."/>
            <person name="Yanf M."/>
            <person name="Daum C."/>
            <person name="Ng V."/>
            <person name="Clum A."/>
            <person name="Steindorff A."/>
            <person name="Ohm R."/>
            <person name="Martin F."/>
            <person name="Silar P."/>
            <person name="Natvig D."/>
            <person name="Lalanne C."/>
            <person name="Gautier V."/>
            <person name="Ament-Velasquez S.L."/>
            <person name="Kruys A."/>
            <person name="Hutchinson M.I."/>
            <person name="Powell A.J."/>
            <person name="Barry K."/>
            <person name="Miller A.N."/>
            <person name="Grigoriev I.V."/>
            <person name="Debuchy R."/>
            <person name="Gladieux P."/>
            <person name="Thoren M.H."/>
            <person name="Johannesson H."/>
        </authorList>
    </citation>
    <scope>NUCLEOTIDE SEQUENCE</scope>
    <source>
        <strain evidence="1">SMH4131-1</strain>
    </source>
</reference>
<accession>A0AAE0J682</accession>
<organism evidence="1 2">
    <name type="scientific">Cercophora scortea</name>
    <dbReference type="NCBI Taxonomy" id="314031"/>
    <lineage>
        <taxon>Eukaryota</taxon>
        <taxon>Fungi</taxon>
        <taxon>Dikarya</taxon>
        <taxon>Ascomycota</taxon>
        <taxon>Pezizomycotina</taxon>
        <taxon>Sordariomycetes</taxon>
        <taxon>Sordariomycetidae</taxon>
        <taxon>Sordariales</taxon>
        <taxon>Lasiosphaeriaceae</taxon>
        <taxon>Cercophora</taxon>
    </lineage>
</organism>
<name>A0AAE0J682_9PEZI</name>
<dbReference type="EMBL" id="JAUEPO010000001">
    <property type="protein sequence ID" value="KAK3337717.1"/>
    <property type="molecule type" value="Genomic_DNA"/>
</dbReference>
<keyword evidence="2" id="KW-1185">Reference proteome</keyword>
<evidence type="ECO:0000313" key="1">
    <source>
        <dbReference type="EMBL" id="KAK3337717.1"/>
    </source>
</evidence>
<dbReference type="AlphaFoldDB" id="A0AAE0J682"/>
<evidence type="ECO:0000313" key="2">
    <source>
        <dbReference type="Proteomes" id="UP001286456"/>
    </source>
</evidence>
<reference evidence="1" key="1">
    <citation type="journal article" date="2023" name="Mol. Phylogenet. Evol.">
        <title>Genome-scale phylogeny and comparative genomics of the fungal order Sordariales.</title>
        <authorList>
            <person name="Hensen N."/>
            <person name="Bonometti L."/>
            <person name="Westerberg I."/>
            <person name="Brannstrom I.O."/>
            <person name="Guillou S."/>
            <person name="Cros-Aarteil S."/>
            <person name="Calhoun S."/>
            <person name="Haridas S."/>
            <person name="Kuo A."/>
            <person name="Mondo S."/>
            <person name="Pangilinan J."/>
            <person name="Riley R."/>
            <person name="LaButti K."/>
            <person name="Andreopoulos B."/>
            <person name="Lipzen A."/>
            <person name="Chen C."/>
            <person name="Yan M."/>
            <person name="Daum C."/>
            <person name="Ng V."/>
            <person name="Clum A."/>
            <person name="Steindorff A."/>
            <person name="Ohm R.A."/>
            <person name="Martin F."/>
            <person name="Silar P."/>
            <person name="Natvig D.O."/>
            <person name="Lalanne C."/>
            <person name="Gautier V."/>
            <person name="Ament-Velasquez S.L."/>
            <person name="Kruys A."/>
            <person name="Hutchinson M.I."/>
            <person name="Powell A.J."/>
            <person name="Barry K."/>
            <person name="Miller A.N."/>
            <person name="Grigoriev I.V."/>
            <person name="Debuchy R."/>
            <person name="Gladieux P."/>
            <person name="Hiltunen Thoren M."/>
            <person name="Johannesson H."/>
        </authorList>
    </citation>
    <scope>NUCLEOTIDE SEQUENCE</scope>
    <source>
        <strain evidence="1">SMH4131-1</strain>
    </source>
</reference>